<dbReference type="Proteomes" id="UP000240009">
    <property type="component" value="Unassembled WGS sequence"/>
</dbReference>
<proteinExistence type="predicted"/>
<accession>A0A2S8FEZ8</accession>
<organism evidence="1 2">
    <name type="scientific">Blastopirellula marina</name>
    <dbReference type="NCBI Taxonomy" id="124"/>
    <lineage>
        <taxon>Bacteria</taxon>
        <taxon>Pseudomonadati</taxon>
        <taxon>Planctomycetota</taxon>
        <taxon>Planctomycetia</taxon>
        <taxon>Pirellulales</taxon>
        <taxon>Pirellulaceae</taxon>
        <taxon>Blastopirellula</taxon>
    </lineage>
</organism>
<evidence type="ECO:0000313" key="1">
    <source>
        <dbReference type="EMBL" id="PQO30660.1"/>
    </source>
</evidence>
<dbReference type="AlphaFoldDB" id="A0A2S8FEZ8"/>
<sequence length="246" mass="28225">MLRTFVALFDFDYPNGGRTHFTKLASKLGERFDALPQIVDKPLFSYGKNGRTQLEQLRMLDVSRPAIVYLSSISMHSSLLTIGDFDASDLVLPLCYDSVESFIKSPVVRGFRVPDNLAAKTTLDDTAVMISDLARFRDDEDQLPDDGIFRVLDHYDDVYVCKVLDFDRYFQHAAIFGDQPFFLPADVNVDFRECIRQLNKYSLREYLLKRSISFATLGDDHQDDEFAVSYAMDCWQLSGSELMFVR</sequence>
<dbReference type="RefSeq" id="WP_105354597.1">
    <property type="nucleotide sequence ID" value="NZ_PUIA01000038.1"/>
</dbReference>
<dbReference type="EMBL" id="PUIA01000038">
    <property type="protein sequence ID" value="PQO30660.1"/>
    <property type="molecule type" value="Genomic_DNA"/>
</dbReference>
<name>A0A2S8FEZ8_9BACT</name>
<dbReference type="OrthoDB" id="279532at2"/>
<protein>
    <submittedName>
        <fullName evidence="1">Uncharacterized protein</fullName>
    </submittedName>
</protein>
<comment type="caution">
    <text evidence="1">The sequence shown here is derived from an EMBL/GenBank/DDBJ whole genome shotgun (WGS) entry which is preliminary data.</text>
</comment>
<reference evidence="1 2" key="1">
    <citation type="submission" date="2018-02" db="EMBL/GenBank/DDBJ databases">
        <title>Comparative genomes isolates from brazilian mangrove.</title>
        <authorList>
            <person name="Araujo J.E."/>
            <person name="Taketani R.G."/>
            <person name="Silva M.C.P."/>
            <person name="Loureco M.V."/>
            <person name="Andreote F.D."/>
        </authorList>
    </citation>
    <scope>NUCLEOTIDE SEQUENCE [LARGE SCALE GENOMIC DNA]</scope>
    <source>
        <strain evidence="1 2">HEX-2 MGV</strain>
    </source>
</reference>
<gene>
    <name evidence="1" type="ORF">C5Y96_14440</name>
</gene>
<evidence type="ECO:0000313" key="2">
    <source>
        <dbReference type="Proteomes" id="UP000240009"/>
    </source>
</evidence>